<keyword evidence="2" id="KW-1185">Reference proteome</keyword>
<comment type="caution">
    <text evidence="1">The sequence shown here is derived from an EMBL/GenBank/DDBJ whole genome shotgun (WGS) entry which is preliminary data.</text>
</comment>
<sequence length="218" mass="25182">MQQGFNNNLDGGVFILPTTSYLHRGPGLEDILKLRRDPDTGLLPRRYRKGRVTLFDVCRPTIKRDWLSYQVDVFSCLHLEELEREFLKDQHFSMANWVGVCYATGERKGRLLPSMYIGHIERPDPWEGQFCSDGTICGDMFTRPQHPFPRLGNKTHDMLYRESLERPDPWEAQLCSDGTMTGSLFETRERVHRERVRHVPKPYTPGVAPEASGIGTFL</sequence>
<dbReference type="Proteomes" id="UP000265618">
    <property type="component" value="Unassembled WGS sequence"/>
</dbReference>
<organism evidence="1 2">
    <name type="scientific">Kipferlia bialata</name>
    <dbReference type="NCBI Taxonomy" id="797122"/>
    <lineage>
        <taxon>Eukaryota</taxon>
        <taxon>Metamonada</taxon>
        <taxon>Carpediemonas-like organisms</taxon>
        <taxon>Kipferlia</taxon>
    </lineage>
</organism>
<proteinExistence type="predicted"/>
<evidence type="ECO:0000313" key="2">
    <source>
        <dbReference type="Proteomes" id="UP000265618"/>
    </source>
</evidence>
<protein>
    <submittedName>
        <fullName evidence="1">Uncharacterized protein</fullName>
    </submittedName>
</protein>
<dbReference type="EMBL" id="BDIP01000815">
    <property type="protein sequence ID" value="GIQ82790.1"/>
    <property type="molecule type" value="Genomic_DNA"/>
</dbReference>
<gene>
    <name evidence="1" type="ORF">KIPB_003990</name>
</gene>
<accession>A0A9K3CUR4</accession>
<reference evidence="1 2" key="1">
    <citation type="journal article" date="2018" name="PLoS ONE">
        <title>The draft genome of Kipferlia bialata reveals reductive genome evolution in fornicate parasites.</title>
        <authorList>
            <person name="Tanifuji G."/>
            <person name="Takabayashi S."/>
            <person name="Kume K."/>
            <person name="Takagi M."/>
            <person name="Nakayama T."/>
            <person name="Kamikawa R."/>
            <person name="Inagaki Y."/>
            <person name="Hashimoto T."/>
        </authorList>
    </citation>
    <scope>NUCLEOTIDE SEQUENCE [LARGE SCALE GENOMIC DNA]</scope>
    <source>
        <strain evidence="1">NY0173</strain>
    </source>
</reference>
<evidence type="ECO:0000313" key="1">
    <source>
        <dbReference type="EMBL" id="GIQ82790.1"/>
    </source>
</evidence>
<name>A0A9K3CUR4_9EUKA</name>
<dbReference type="AlphaFoldDB" id="A0A9K3CUR4"/>